<feature type="repeat" description="ANK" evidence="7">
    <location>
        <begin position="111"/>
        <end position="133"/>
    </location>
</feature>
<feature type="domain" description="Protein kinase" evidence="10">
    <location>
        <begin position="210"/>
        <end position="510"/>
    </location>
</feature>
<dbReference type="PROSITE" id="PS00108">
    <property type="entry name" value="PROTEIN_KINASE_ST"/>
    <property type="match status" value="1"/>
</dbReference>
<dbReference type="Gene3D" id="3.30.200.20">
    <property type="entry name" value="Phosphorylase Kinase, domain 1"/>
    <property type="match status" value="1"/>
</dbReference>
<evidence type="ECO:0000256" key="1">
    <source>
        <dbReference type="ARBA" id="ARBA00005843"/>
    </source>
</evidence>
<dbReference type="Pfam" id="PF07714">
    <property type="entry name" value="PK_Tyr_Ser-Thr"/>
    <property type="match status" value="1"/>
</dbReference>
<keyword evidence="7" id="KW-0040">ANK repeat</keyword>
<evidence type="ECO:0000256" key="4">
    <source>
        <dbReference type="ARBA" id="ARBA00022741"/>
    </source>
</evidence>
<feature type="repeat" description="ANK" evidence="7">
    <location>
        <begin position="145"/>
        <end position="177"/>
    </location>
</feature>
<dbReference type="InterPro" id="IPR001245">
    <property type="entry name" value="Ser-Thr/Tyr_kinase_cat_dom"/>
</dbReference>
<dbReference type="GO" id="GO:0005524">
    <property type="term" value="F:ATP binding"/>
    <property type="evidence" value="ECO:0007669"/>
    <property type="project" value="UniProtKB-UniRule"/>
</dbReference>
<feature type="region of interest" description="Disordered" evidence="9">
    <location>
        <begin position="24"/>
        <end position="52"/>
    </location>
</feature>
<dbReference type="PANTHER" id="PTHR44329">
    <property type="entry name" value="SERINE/THREONINE-PROTEIN KINASE TNNI3K-RELATED"/>
    <property type="match status" value="1"/>
</dbReference>
<feature type="binding site" evidence="8">
    <location>
        <position position="237"/>
    </location>
    <ligand>
        <name>ATP</name>
        <dbReference type="ChEBI" id="CHEBI:30616"/>
    </ligand>
</feature>
<evidence type="ECO:0000256" key="6">
    <source>
        <dbReference type="ARBA" id="ARBA00022840"/>
    </source>
</evidence>
<keyword evidence="5" id="KW-0418">Kinase</keyword>
<proteinExistence type="inferred from homology"/>
<keyword evidence="4 8" id="KW-0547">Nucleotide-binding</keyword>
<dbReference type="Gene3D" id="1.25.40.20">
    <property type="entry name" value="Ankyrin repeat-containing domain"/>
    <property type="match status" value="1"/>
</dbReference>
<dbReference type="InterPro" id="IPR051681">
    <property type="entry name" value="Ser/Thr_Kinases-Pseudokinases"/>
</dbReference>
<name>A0A7S3QW12_DUNTE</name>
<dbReference type="InterPro" id="IPR000719">
    <property type="entry name" value="Prot_kinase_dom"/>
</dbReference>
<dbReference type="InterPro" id="IPR017441">
    <property type="entry name" value="Protein_kinase_ATP_BS"/>
</dbReference>
<dbReference type="SMART" id="SM00220">
    <property type="entry name" value="S_TKc"/>
    <property type="match status" value="1"/>
</dbReference>
<evidence type="ECO:0000256" key="2">
    <source>
        <dbReference type="ARBA" id="ARBA00022527"/>
    </source>
</evidence>
<evidence type="ECO:0000256" key="3">
    <source>
        <dbReference type="ARBA" id="ARBA00022679"/>
    </source>
</evidence>
<dbReference type="PIRSF" id="PIRSF000654">
    <property type="entry name" value="Integrin-linked_kinase"/>
    <property type="match status" value="1"/>
</dbReference>
<accession>A0A7S3QW12</accession>
<dbReference type="InterPro" id="IPR002110">
    <property type="entry name" value="Ankyrin_rpt"/>
</dbReference>
<dbReference type="SUPFAM" id="SSF48403">
    <property type="entry name" value="Ankyrin repeat"/>
    <property type="match status" value="1"/>
</dbReference>
<evidence type="ECO:0000256" key="9">
    <source>
        <dbReference type="SAM" id="MobiDB-lite"/>
    </source>
</evidence>
<comment type="similarity">
    <text evidence="1">Belongs to the protein kinase superfamily. TKL Ser/Thr protein kinase family.</text>
</comment>
<sequence length="519" mass="58745">MFPMNDEREKEKVKTMTDTLSNWDIFASRKKKPQPQDGEVQAAEKTGPPAYENTTANKEMEIYSIHGEQAARRRAIGELIFFAGVNDLARCRQLASVWGIQVSDPMVMDYDKRTPLHIAAVEGAYSVVQWLVKDEKVPVNPLDRHGRTPLEEAASHDHKEVVMLLISAGGAIYEGDKLVPLDASKLRGAVPTRTRDVGWVDEWEVSPKELKFVSKIGSGEFGDVFKAKWHGSFVAAKLLKRSDEIALGDFRTEIAILRKIHHPNMNQFLGACTKQRPYVVLTELMACSLADAFHWTMITMNRRRQVEVALDFARGMAYLHSRRQPIAHRDLKPANLMFSGNLHADVEQLILDSGVVKVCDFGLSKTLMANDKLKPLQRTDTSAEQFTDTYKLTGETGSYRYMAPEVFRHEPYNLKVDVYSFAIICFQLFEQVAPYATMDPLQAARCAACEDLRPTFPKVSGGLTEVHQKLRTLVEECWDKDPEKRPSFVKIVERLEGVLQLLPMHIHTFTKDQECCTVS</sequence>
<evidence type="ECO:0000259" key="10">
    <source>
        <dbReference type="PROSITE" id="PS50011"/>
    </source>
</evidence>
<gene>
    <name evidence="11" type="ORF">DTER00134_LOCUS9780</name>
</gene>
<evidence type="ECO:0000256" key="7">
    <source>
        <dbReference type="PROSITE-ProRule" id="PRU00023"/>
    </source>
</evidence>
<dbReference type="EMBL" id="HBIP01016707">
    <property type="protein sequence ID" value="CAE0494707.1"/>
    <property type="molecule type" value="Transcribed_RNA"/>
</dbReference>
<dbReference type="PROSITE" id="PS50011">
    <property type="entry name" value="PROTEIN_KINASE_DOM"/>
    <property type="match status" value="1"/>
</dbReference>
<dbReference type="PANTHER" id="PTHR44329:SF140">
    <property type="entry name" value="INACTIVE PROTEIN TYROSINE KINASE PTKL"/>
    <property type="match status" value="1"/>
</dbReference>
<dbReference type="InterPro" id="IPR036770">
    <property type="entry name" value="Ankyrin_rpt-contain_sf"/>
</dbReference>
<dbReference type="InterPro" id="IPR011009">
    <property type="entry name" value="Kinase-like_dom_sf"/>
</dbReference>
<dbReference type="PROSITE" id="PS50297">
    <property type="entry name" value="ANK_REP_REGION"/>
    <property type="match status" value="2"/>
</dbReference>
<evidence type="ECO:0000256" key="5">
    <source>
        <dbReference type="ARBA" id="ARBA00022777"/>
    </source>
</evidence>
<dbReference type="AlphaFoldDB" id="A0A7S3QW12"/>
<dbReference type="PROSITE" id="PS00107">
    <property type="entry name" value="PROTEIN_KINASE_ATP"/>
    <property type="match status" value="1"/>
</dbReference>
<dbReference type="SMART" id="SM00248">
    <property type="entry name" value="ANK"/>
    <property type="match status" value="2"/>
</dbReference>
<dbReference type="SUPFAM" id="SSF56112">
    <property type="entry name" value="Protein kinase-like (PK-like)"/>
    <property type="match status" value="1"/>
</dbReference>
<organism evidence="11">
    <name type="scientific">Dunaliella tertiolecta</name>
    <name type="common">Green alga</name>
    <dbReference type="NCBI Taxonomy" id="3047"/>
    <lineage>
        <taxon>Eukaryota</taxon>
        <taxon>Viridiplantae</taxon>
        <taxon>Chlorophyta</taxon>
        <taxon>core chlorophytes</taxon>
        <taxon>Chlorophyceae</taxon>
        <taxon>CS clade</taxon>
        <taxon>Chlamydomonadales</taxon>
        <taxon>Dunaliellaceae</taxon>
        <taxon>Dunaliella</taxon>
    </lineage>
</organism>
<dbReference type="InterPro" id="IPR008271">
    <property type="entry name" value="Ser/Thr_kinase_AS"/>
</dbReference>
<reference evidence="11" key="1">
    <citation type="submission" date="2021-01" db="EMBL/GenBank/DDBJ databases">
        <authorList>
            <person name="Corre E."/>
            <person name="Pelletier E."/>
            <person name="Niang G."/>
            <person name="Scheremetjew M."/>
            <person name="Finn R."/>
            <person name="Kale V."/>
            <person name="Holt S."/>
            <person name="Cochrane G."/>
            <person name="Meng A."/>
            <person name="Brown T."/>
            <person name="Cohen L."/>
        </authorList>
    </citation>
    <scope>NUCLEOTIDE SEQUENCE</scope>
    <source>
        <strain evidence="11">CCMP1320</strain>
    </source>
</reference>
<dbReference type="Pfam" id="PF12796">
    <property type="entry name" value="Ank_2"/>
    <property type="match status" value="1"/>
</dbReference>
<dbReference type="CDD" id="cd13999">
    <property type="entry name" value="STKc_MAP3K-like"/>
    <property type="match status" value="1"/>
</dbReference>
<dbReference type="GO" id="GO:0004674">
    <property type="term" value="F:protein serine/threonine kinase activity"/>
    <property type="evidence" value="ECO:0007669"/>
    <property type="project" value="TreeGrafter"/>
</dbReference>
<protein>
    <recommendedName>
        <fullName evidence="10">Protein kinase domain-containing protein</fullName>
    </recommendedName>
</protein>
<dbReference type="Gene3D" id="1.10.510.10">
    <property type="entry name" value="Transferase(Phosphotransferase) domain 1"/>
    <property type="match status" value="1"/>
</dbReference>
<keyword evidence="6 8" id="KW-0067">ATP-binding</keyword>
<evidence type="ECO:0000313" key="11">
    <source>
        <dbReference type="EMBL" id="CAE0494707.1"/>
    </source>
</evidence>
<dbReference type="FunFam" id="3.30.200.20:FF:001447">
    <property type="entry name" value="Predicted protein"/>
    <property type="match status" value="1"/>
</dbReference>
<evidence type="ECO:0000256" key="8">
    <source>
        <dbReference type="PROSITE-ProRule" id="PRU10141"/>
    </source>
</evidence>
<keyword evidence="2" id="KW-0723">Serine/threonine-protein kinase</keyword>
<keyword evidence="3" id="KW-0808">Transferase</keyword>
<dbReference type="PROSITE" id="PS50088">
    <property type="entry name" value="ANK_REPEAT"/>
    <property type="match status" value="2"/>
</dbReference>